<dbReference type="AlphaFoldDB" id="A0AAN7VPU3"/>
<feature type="region of interest" description="Disordered" evidence="1">
    <location>
        <begin position="1"/>
        <end position="53"/>
    </location>
</feature>
<dbReference type="Proteomes" id="UP001310594">
    <property type="component" value="Unassembled WGS sequence"/>
</dbReference>
<feature type="domain" description="F-box" evidence="2">
    <location>
        <begin position="67"/>
        <end position="98"/>
    </location>
</feature>
<dbReference type="InterPro" id="IPR036047">
    <property type="entry name" value="F-box-like_dom_sf"/>
</dbReference>
<organism evidence="3 4">
    <name type="scientific">Elasticomyces elasticus</name>
    <dbReference type="NCBI Taxonomy" id="574655"/>
    <lineage>
        <taxon>Eukaryota</taxon>
        <taxon>Fungi</taxon>
        <taxon>Dikarya</taxon>
        <taxon>Ascomycota</taxon>
        <taxon>Pezizomycotina</taxon>
        <taxon>Dothideomycetes</taxon>
        <taxon>Dothideomycetidae</taxon>
        <taxon>Mycosphaerellales</taxon>
        <taxon>Teratosphaeriaceae</taxon>
        <taxon>Elasticomyces</taxon>
    </lineage>
</organism>
<proteinExistence type="predicted"/>
<dbReference type="EMBL" id="JAVRQU010000014">
    <property type="protein sequence ID" value="KAK5695468.1"/>
    <property type="molecule type" value="Genomic_DNA"/>
</dbReference>
<evidence type="ECO:0000256" key="1">
    <source>
        <dbReference type="SAM" id="MobiDB-lite"/>
    </source>
</evidence>
<sequence>MTARKRKASGGDNDGALDSGHATQVTKGVDGDYHKKQTSATAASTEKRVTRAMTTDAPRRAVFATVELLENILMHTPIKAVFTAQRVCRQFRDIVSDSLQLQQKLFLRLPTLQSTERWTVVEAAGPMYHPTLRVVRLDSSDALPANVMVDLRKQSCLYKPATILNPQFEAKHVVESPAVMQHFAARTLYNAEHIGLQEPTARSPALTSPESWRKMYFTDRPCNKARLRINWLIATTPCIYGSIAGTAQTQEVRGFTTGALVEAVLDTEHELYYYCGGVEQICSRETSVNSVIRKLEIETGKTATVTLLDIQMHDVMLPTDQERAMVEDI</sequence>
<evidence type="ECO:0000313" key="3">
    <source>
        <dbReference type="EMBL" id="KAK5695468.1"/>
    </source>
</evidence>
<dbReference type="SUPFAM" id="SSF81383">
    <property type="entry name" value="F-box domain"/>
    <property type="match status" value="1"/>
</dbReference>
<protein>
    <recommendedName>
        <fullName evidence="2">F-box domain-containing protein</fullName>
    </recommendedName>
</protein>
<reference evidence="3" key="1">
    <citation type="submission" date="2023-08" db="EMBL/GenBank/DDBJ databases">
        <title>Black Yeasts Isolated from many extreme environments.</title>
        <authorList>
            <person name="Coleine C."/>
            <person name="Stajich J.E."/>
            <person name="Selbmann L."/>
        </authorList>
    </citation>
    <scope>NUCLEOTIDE SEQUENCE</scope>
    <source>
        <strain evidence="3">CCFEE 5810</strain>
    </source>
</reference>
<dbReference type="InterPro" id="IPR001810">
    <property type="entry name" value="F-box_dom"/>
</dbReference>
<comment type="caution">
    <text evidence="3">The sequence shown here is derived from an EMBL/GenBank/DDBJ whole genome shotgun (WGS) entry which is preliminary data.</text>
</comment>
<name>A0AAN7VPU3_9PEZI</name>
<evidence type="ECO:0000259" key="2">
    <source>
        <dbReference type="Pfam" id="PF00646"/>
    </source>
</evidence>
<gene>
    <name evidence="3" type="ORF">LTR97_008976</name>
</gene>
<dbReference type="Pfam" id="PF00646">
    <property type="entry name" value="F-box"/>
    <property type="match status" value="1"/>
</dbReference>
<evidence type="ECO:0000313" key="4">
    <source>
        <dbReference type="Proteomes" id="UP001310594"/>
    </source>
</evidence>
<accession>A0AAN7VPU3</accession>